<feature type="compositionally biased region" description="Low complexity" evidence="1">
    <location>
        <begin position="62"/>
        <end position="73"/>
    </location>
</feature>
<proteinExistence type="predicted"/>
<reference evidence="2 3" key="1">
    <citation type="submission" date="2023-08" db="EMBL/GenBank/DDBJ databases">
        <title>Black Yeasts Isolated from many extreme environments.</title>
        <authorList>
            <person name="Coleine C."/>
            <person name="Stajich J.E."/>
            <person name="Selbmann L."/>
        </authorList>
    </citation>
    <scope>NUCLEOTIDE SEQUENCE [LARGE SCALE GENOMIC DNA]</scope>
    <source>
        <strain evidence="2 3">CCFEE 536</strain>
    </source>
</reference>
<accession>A0ABR0M4V4</accession>
<name>A0ABR0M4V4_9PEZI</name>
<keyword evidence="3" id="KW-1185">Reference proteome</keyword>
<evidence type="ECO:0000256" key="1">
    <source>
        <dbReference type="SAM" id="MobiDB-lite"/>
    </source>
</evidence>
<gene>
    <name evidence="2" type="ORF">LTR16_006544</name>
</gene>
<comment type="caution">
    <text evidence="2">The sequence shown here is derived from an EMBL/GenBank/DDBJ whole genome shotgun (WGS) entry which is preliminary data.</text>
</comment>
<sequence length="86" mass="9464">MAPIIPPNVEATATRRWMWPVNPDYASPGDIRMENNLAMLSEQIRELTRVVAQDLVSEARSRSTSPASSTQSSNIAPEDLLAPTKN</sequence>
<evidence type="ECO:0000313" key="3">
    <source>
        <dbReference type="Proteomes" id="UP001357485"/>
    </source>
</evidence>
<feature type="non-terminal residue" evidence="2">
    <location>
        <position position="86"/>
    </location>
</feature>
<dbReference type="EMBL" id="JAVRRA010001243">
    <property type="protein sequence ID" value="KAK5281027.1"/>
    <property type="molecule type" value="Genomic_DNA"/>
</dbReference>
<feature type="region of interest" description="Disordered" evidence="1">
    <location>
        <begin position="56"/>
        <end position="86"/>
    </location>
</feature>
<dbReference type="Proteomes" id="UP001357485">
    <property type="component" value="Unassembled WGS sequence"/>
</dbReference>
<evidence type="ECO:0000313" key="2">
    <source>
        <dbReference type="EMBL" id="KAK5281027.1"/>
    </source>
</evidence>
<organism evidence="2 3">
    <name type="scientific">Cryomyces antarcticus</name>
    <dbReference type="NCBI Taxonomy" id="329879"/>
    <lineage>
        <taxon>Eukaryota</taxon>
        <taxon>Fungi</taxon>
        <taxon>Dikarya</taxon>
        <taxon>Ascomycota</taxon>
        <taxon>Pezizomycotina</taxon>
        <taxon>Dothideomycetes</taxon>
        <taxon>Dothideomycetes incertae sedis</taxon>
        <taxon>Cryomyces</taxon>
    </lineage>
</organism>
<protein>
    <submittedName>
        <fullName evidence="2">Uncharacterized protein</fullName>
    </submittedName>
</protein>